<gene>
    <name evidence="1" type="ORF">pKpNDM1_00176</name>
</gene>
<dbReference type="AlphaFoldDB" id="W8CTY2"/>
<dbReference type="EMBL" id="JX515588">
    <property type="protein sequence ID" value="AGO89066.1"/>
    <property type="molecule type" value="Genomic_DNA"/>
</dbReference>
<protein>
    <submittedName>
        <fullName evidence="1">Uncharacterized protein</fullName>
    </submittedName>
</protein>
<proteinExistence type="predicted"/>
<name>W8CTY2_RAOPL</name>
<reference evidence="1" key="1">
    <citation type="journal article" date="2014" name="PLoS ONE">
        <title>Sequential Isolation in a Patient of Raoultella planticola and Escherichia coli Bearing a Novel ISCR1 Element Carrying blaNDM-1.</title>
        <authorList>
            <person name="Li J."/>
            <person name="Lan R."/>
            <person name="Xiong Y."/>
            <person name="Ye C."/>
            <person name="Yuan M."/>
            <person name="Liu X."/>
            <person name="Chen X."/>
            <person name="Yu D."/>
            <person name="Liu B."/>
            <person name="Lin W."/>
            <person name="Bai X."/>
            <person name="Wang Y."/>
            <person name="Sun Q."/>
            <person name="Wang Y."/>
            <person name="Zhao H."/>
            <person name="Meng Q."/>
            <person name="Chen Q."/>
            <person name="Zhao A."/>
            <person name="Xu J."/>
        </authorList>
    </citation>
    <scope>NUCLEOTIDE SEQUENCE</scope>
    <source>
        <strain evidence="1">KpNDM1</strain>
        <plasmid evidence="1">pKpNDM1</plasmid>
    </source>
</reference>
<keyword evidence="1" id="KW-0614">Plasmid</keyword>
<geneLocation type="plasmid" evidence="1">
    <name>pKpNDM1</name>
</geneLocation>
<accession>W8CTY2</accession>
<evidence type="ECO:0000313" key="1">
    <source>
        <dbReference type="EMBL" id="AGO89066.1"/>
    </source>
</evidence>
<sequence>MTHKIMIKSSTGDKFKKRRTSQMKMKLITLTIMSGLLLTGCDQVKDSVDIYIKQIFLEGAFKLPSIAISPGWKINDHGSVAEVYGNKDCPTSSDDDIRSGCIVIDQEDDTVQAFIVNPNSERKEVLNEIWIVERHGEFPYNNFRLKRPDNSYVTPWNQA</sequence>
<organism evidence="1">
    <name type="scientific">Raoultella planticola</name>
    <name type="common">Klebsiella planticola</name>
    <dbReference type="NCBI Taxonomy" id="575"/>
    <lineage>
        <taxon>Bacteria</taxon>
        <taxon>Pseudomonadati</taxon>
        <taxon>Pseudomonadota</taxon>
        <taxon>Gammaproteobacteria</taxon>
        <taxon>Enterobacterales</taxon>
        <taxon>Enterobacteriaceae</taxon>
        <taxon>Klebsiella/Raoultella group</taxon>
        <taxon>Raoultella</taxon>
    </lineage>
</organism>